<reference evidence="3" key="1">
    <citation type="submission" date="2025-08" db="UniProtKB">
        <authorList>
            <consortium name="RefSeq"/>
        </authorList>
    </citation>
    <scope>IDENTIFICATION</scope>
    <source>
        <tissue evidence="3">Whole body</tissue>
    </source>
</reference>
<proteinExistence type="predicted"/>
<keyword evidence="2" id="KW-1185">Reference proteome</keyword>
<name>A0AAJ7RYP8_9HYME</name>
<accession>A0AAJ7RYP8</accession>
<feature type="region of interest" description="Disordered" evidence="1">
    <location>
        <begin position="1"/>
        <end position="89"/>
    </location>
</feature>
<protein>
    <submittedName>
        <fullName evidence="3">Uncharacterized protein LOC113464080 isoform X1</fullName>
    </submittedName>
</protein>
<evidence type="ECO:0000313" key="3">
    <source>
        <dbReference type="RefSeq" id="XP_026667741.1"/>
    </source>
</evidence>
<sequence>MLAAVPRQKKRAYSCERRRDRDRQRVFEIEKEANEKRTEDSVDAEGDQRNARQVAPFERYLRKVGRDEARPRGPHAPPGEKKSIRYVRARRKRQGTCVLSDFKRRPTHYCFRPRPHRRRRRGRS</sequence>
<feature type="compositionally biased region" description="Basic and acidic residues" evidence="1">
    <location>
        <begin position="13"/>
        <end position="50"/>
    </location>
</feature>
<dbReference type="AlphaFoldDB" id="A0AAJ7RYP8"/>
<dbReference type="Proteomes" id="UP000694925">
    <property type="component" value="Unplaced"/>
</dbReference>
<evidence type="ECO:0000313" key="2">
    <source>
        <dbReference type="Proteomes" id="UP000694925"/>
    </source>
</evidence>
<dbReference type="KEGG" id="ccal:113464080"/>
<gene>
    <name evidence="3" type="primary">LOC113464080</name>
</gene>
<evidence type="ECO:0000256" key="1">
    <source>
        <dbReference type="SAM" id="MobiDB-lite"/>
    </source>
</evidence>
<dbReference type="GeneID" id="113464080"/>
<dbReference type="RefSeq" id="XP_026667741.1">
    <property type="nucleotide sequence ID" value="XM_026811940.1"/>
</dbReference>
<feature type="compositionally biased region" description="Basic and acidic residues" evidence="1">
    <location>
        <begin position="59"/>
        <end position="71"/>
    </location>
</feature>
<organism evidence="2 3">
    <name type="scientific">Ceratina calcarata</name>
    <dbReference type="NCBI Taxonomy" id="156304"/>
    <lineage>
        <taxon>Eukaryota</taxon>
        <taxon>Metazoa</taxon>
        <taxon>Ecdysozoa</taxon>
        <taxon>Arthropoda</taxon>
        <taxon>Hexapoda</taxon>
        <taxon>Insecta</taxon>
        <taxon>Pterygota</taxon>
        <taxon>Neoptera</taxon>
        <taxon>Endopterygota</taxon>
        <taxon>Hymenoptera</taxon>
        <taxon>Apocrita</taxon>
        <taxon>Aculeata</taxon>
        <taxon>Apoidea</taxon>
        <taxon>Anthophila</taxon>
        <taxon>Apidae</taxon>
        <taxon>Ceratina</taxon>
        <taxon>Zadontomerus</taxon>
    </lineage>
</organism>